<proteinExistence type="predicted"/>
<sequence length="115" mass="12573">MTHRTDIAAWTDGEGVLHVTMREGSVSYELSGVAESMVTSVLEGDDDPFGAPPRTTFQLTIPDVCSVAHALPADEEGRLCQQSDEDRVAVQRAQAKYDRTRGQLRDLRLAKNAAD</sequence>
<dbReference type="KEGG" id="kic:KCMC57_64630"/>
<keyword evidence="1" id="KW-0614">Plasmid</keyword>
<dbReference type="AlphaFoldDB" id="A0AB33KF72"/>
<dbReference type="RefSeq" id="WP_407992333.1">
    <property type="nucleotide sequence ID" value="NZ_AP035882.1"/>
</dbReference>
<protein>
    <submittedName>
        <fullName evidence="1">Uncharacterized protein</fullName>
    </submittedName>
</protein>
<dbReference type="EMBL" id="AP035882">
    <property type="protein sequence ID" value="BFP50095.1"/>
    <property type="molecule type" value="Genomic_DNA"/>
</dbReference>
<organism evidence="1">
    <name type="scientific">Kitasatospora sp. CMC57</name>
    <dbReference type="NCBI Taxonomy" id="3231513"/>
    <lineage>
        <taxon>Bacteria</taxon>
        <taxon>Bacillati</taxon>
        <taxon>Actinomycetota</taxon>
        <taxon>Actinomycetes</taxon>
        <taxon>Kitasatosporales</taxon>
        <taxon>Streptomycetaceae</taxon>
        <taxon>Kitasatospora</taxon>
    </lineage>
</organism>
<gene>
    <name evidence="1" type="ORF">KCMC57_64630</name>
</gene>
<name>A0AB33KF72_9ACTN</name>
<reference evidence="1" key="1">
    <citation type="submission" date="2024-07" db="EMBL/GenBank/DDBJ databases">
        <title>Complete genome sequences of cellulolytic bacteria, Kitasatospora sp. CMC57 and Streptomyces sp. CMC78, isolated from Japanese agricultural soil.</title>
        <authorList>
            <person name="Hashimoto T."/>
            <person name="Ito M."/>
            <person name="Iwamoto M."/>
            <person name="Fukahori D."/>
            <person name="Shoda T."/>
            <person name="Sakoda M."/>
            <person name="Morohoshi T."/>
            <person name="Mitsuboshi M."/>
            <person name="Nishizawa T."/>
        </authorList>
    </citation>
    <scope>NUCLEOTIDE SEQUENCE</scope>
    <source>
        <strain evidence="1">CMC57</strain>
        <plasmid evidence="1">pCMC57_01</plasmid>
    </source>
</reference>
<evidence type="ECO:0000313" key="1">
    <source>
        <dbReference type="EMBL" id="BFP50095.1"/>
    </source>
</evidence>
<geneLocation type="plasmid" evidence="1">
    <name>pCMC57_01</name>
</geneLocation>
<accession>A0AB33KF72</accession>